<keyword evidence="3" id="KW-1185">Reference proteome</keyword>
<gene>
    <name evidence="2" type="ORF">D4764_13G0002590</name>
</gene>
<name>A0A5C6PBS1_9TELE</name>
<evidence type="ECO:0000313" key="2">
    <source>
        <dbReference type="EMBL" id="TWW75597.1"/>
    </source>
</evidence>
<organism evidence="2 3">
    <name type="scientific">Takifugu flavidus</name>
    <name type="common">sansaifugu</name>
    <dbReference type="NCBI Taxonomy" id="433684"/>
    <lineage>
        <taxon>Eukaryota</taxon>
        <taxon>Metazoa</taxon>
        <taxon>Chordata</taxon>
        <taxon>Craniata</taxon>
        <taxon>Vertebrata</taxon>
        <taxon>Euteleostomi</taxon>
        <taxon>Actinopterygii</taxon>
        <taxon>Neopterygii</taxon>
        <taxon>Teleostei</taxon>
        <taxon>Neoteleostei</taxon>
        <taxon>Acanthomorphata</taxon>
        <taxon>Eupercaria</taxon>
        <taxon>Tetraodontiformes</taxon>
        <taxon>Tetradontoidea</taxon>
        <taxon>Tetraodontidae</taxon>
        <taxon>Takifugu</taxon>
    </lineage>
</organism>
<dbReference type="AlphaFoldDB" id="A0A5C6PBS1"/>
<protein>
    <submittedName>
        <fullName evidence="2">Uncharacterized protein</fullName>
    </submittedName>
</protein>
<feature type="compositionally biased region" description="Basic and acidic residues" evidence="1">
    <location>
        <begin position="86"/>
        <end position="95"/>
    </location>
</feature>
<evidence type="ECO:0000313" key="3">
    <source>
        <dbReference type="Proteomes" id="UP000324091"/>
    </source>
</evidence>
<evidence type="ECO:0000256" key="1">
    <source>
        <dbReference type="SAM" id="MobiDB-lite"/>
    </source>
</evidence>
<sequence length="145" mass="15673">MVGEPEKLNEGPARPGRDSALEPGMELNDRPPLAYDLTSDAQCSSYQMKSRPLRVGGVGEGQGLGRIEGANKRIEQLAESRVQPRKHTETRHAEHGPATFVSSPKRMSLSGRLGDSHQAAGKWTSSVLADSHLSPPEVDQQVARP</sequence>
<feature type="compositionally biased region" description="Basic and acidic residues" evidence="1">
    <location>
        <begin position="1"/>
        <end position="20"/>
    </location>
</feature>
<dbReference type="Proteomes" id="UP000324091">
    <property type="component" value="Chromosome 13"/>
</dbReference>
<accession>A0A5C6PBS1</accession>
<feature type="region of interest" description="Disordered" evidence="1">
    <location>
        <begin position="1"/>
        <end position="33"/>
    </location>
</feature>
<reference evidence="2 3" key="1">
    <citation type="submission" date="2019-04" db="EMBL/GenBank/DDBJ databases">
        <title>Chromosome genome assembly for Takifugu flavidus.</title>
        <authorList>
            <person name="Xiao S."/>
        </authorList>
    </citation>
    <scope>NUCLEOTIDE SEQUENCE [LARGE SCALE GENOMIC DNA]</scope>
    <source>
        <strain evidence="2">HTHZ2018</strain>
        <tissue evidence="2">Muscle</tissue>
    </source>
</reference>
<dbReference type="EMBL" id="RHFK02000005">
    <property type="protein sequence ID" value="TWW75597.1"/>
    <property type="molecule type" value="Genomic_DNA"/>
</dbReference>
<comment type="caution">
    <text evidence="2">The sequence shown here is derived from an EMBL/GenBank/DDBJ whole genome shotgun (WGS) entry which is preliminary data.</text>
</comment>
<proteinExistence type="predicted"/>
<feature type="region of interest" description="Disordered" evidence="1">
    <location>
        <begin position="79"/>
        <end position="145"/>
    </location>
</feature>